<feature type="compositionally biased region" description="Polar residues" evidence="1">
    <location>
        <begin position="88"/>
        <end position="99"/>
    </location>
</feature>
<evidence type="ECO:0000256" key="1">
    <source>
        <dbReference type="SAM" id="MobiDB-lite"/>
    </source>
</evidence>
<dbReference type="EMBL" id="KE646919">
    <property type="protein sequence ID" value="EQB62274.1"/>
    <property type="molecule type" value="Genomic_DNA"/>
</dbReference>
<keyword evidence="2" id="KW-0812">Transmembrane</keyword>
<accession>T0LDC4</accession>
<keyword evidence="2" id="KW-0472">Membrane</keyword>
<dbReference type="AlphaFoldDB" id="T0LDC4"/>
<keyword evidence="4" id="KW-1185">Reference proteome</keyword>
<feature type="region of interest" description="Disordered" evidence="1">
    <location>
        <begin position="1"/>
        <end position="99"/>
    </location>
</feature>
<feature type="compositionally biased region" description="Low complexity" evidence="1">
    <location>
        <begin position="73"/>
        <end position="87"/>
    </location>
</feature>
<name>T0LDC4_9MICR</name>
<keyword evidence="2" id="KW-1133">Transmembrane helix</keyword>
<reference evidence="3 4" key="1">
    <citation type="journal article" date="2013" name="BMC Genomics">
        <title>Genome sequencing and comparative genomics of honey bee microsporidia, Nosema apis reveal novel insights into host-parasite interactions.</title>
        <authorList>
            <person name="Chen Yp."/>
            <person name="Pettis J.S."/>
            <person name="Zhao Y."/>
            <person name="Liu X."/>
            <person name="Tallon L.J."/>
            <person name="Sadzewicz L.D."/>
            <person name="Li R."/>
            <person name="Zheng H."/>
            <person name="Huang S."/>
            <person name="Zhang X."/>
            <person name="Hamilton M.C."/>
            <person name="Pernal S.F."/>
            <person name="Melathopoulos A.P."/>
            <person name="Yan X."/>
            <person name="Evans J.D."/>
        </authorList>
    </citation>
    <scope>NUCLEOTIDE SEQUENCE [LARGE SCALE GENOMIC DNA]</scope>
    <source>
        <strain evidence="3 4">BRL 01</strain>
    </source>
</reference>
<proteinExistence type="predicted"/>
<evidence type="ECO:0000256" key="2">
    <source>
        <dbReference type="SAM" id="Phobius"/>
    </source>
</evidence>
<evidence type="ECO:0000313" key="3">
    <source>
        <dbReference type="EMBL" id="EQB62274.1"/>
    </source>
</evidence>
<dbReference type="HOGENOM" id="CLU_1503865_0_0_1"/>
<gene>
    <name evidence="3" type="ORF">NAPIS_ORF00142</name>
</gene>
<evidence type="ECO:0000313" key="4">
    <source>
        <dbReference type="Proteomes" id="UP000053780"/>
    </source>
</evidence>
<dbReference type="Proteomes" id="UP000053780">
    <property type="component" value="Unassembled WGS sequence"/>
</dbReference>
<feature type="compositionally biased region" description="Basic and acidic residues" evidence="1">
    <location>
        <begin position="24"/>
        <end position="72"/>
    </location>
</feature>
<sequence length="179" mass="19664">MADNQAVEKGNSTLLGANIPPTPRNEKNDSKNGNDSGNKNDSKNGNDSGNKNDSKNGNDSGNKNDSKDKDSANNKNNTNNKNNNNKNIQFKTAHPSQSATIMTDSTEVIDVDDVIYYKNNFDTSNATNLIPYVIYMDAGFNQVVKSKKRNKALMLLLKVFGGVVVFILIVVLIKKVFFK</sequence>
<feature type="transmembrane region" description="Helical" evidence="2">
    <location>
        <begin position="155"/>
        <end position="173"/>
    </location>
</feature>
<dbReference type="OrthoDB" id="2190934at2759"/>
<dbReference type="VEuPathDB" id="MicrosporidiaDB:NAPIS_ORF00142"/>
<protein>
    <submittedName>
        <fullName evidence="3">Uncharacterized protein</fullName>
    </submittedName>
</protein>
<organism evidence="3 4">
    <name type="scientific">Vairimorpha apis BRL 01</name>
    <dbReference type="NCBI Taxonomy" id="1037528"/>
    <lineage>
        <taxon>Eukaryota</taxon>
        <taxon>Fungi</taxon>
        <taxon>Fungi incertae sedis</taxon>
        <taxon>Microsporidia</taxon>
        <taxon>Nosematidae</taxon>
        <taxon>Vairimorpha</taxon>
    </lineage>
</organism>